<reference evidence="9" key="1">
    <citation type="submission" date="2015-02" db="EMBL/GenBank/DDBJ databases">
        <title>Genome sequencing for Strongylocentrotus purpuratus.</title>
        <authorList>
            <person name="Murali S."/>
            <person name="Liu Y."/>
            <person name="Vee V."/>
            <person name="English A."/>
            <person name="Wang M."/>
            <person name="Skinner E."/>
            <person name="Han Y."/>
            <person name="Muzny D.M."/>
            <person name="Worley K.C."/>
            <person name="Gibbs R.A."/>
        </authorList>
    </citation>
    <scope>NUCLEOTIDE SEQUENCE</scope>
</reference>
<accession>A0A7M7NGN9</accession>
<feature type="transmembrane region" description="Helical" evidence="6">
    <location>
        <begin position="244"/>
        <end position="266"/>
    </location>
</feature>
<feature type="transmembrane region" description="Helical" evidence="6">
    <location>
        <begin position="179"/>
        <end position="200"/>
    </location>
</feature>
<dbReference type="Pfam" id="PF03151">
    <property type="entry name" value="TPT"/>
    <property type="match status" value="1"/>
</dbReference>
<evidence type="ECO:0000256" key="2">
    <source>
        <dbReference type="ARBA" id="ARBA00022692"/>
    </source>
</evidence>
<reference evidence="8" key="2">
    <citation type="submission" date="2021-01" db="UniProtKB">
        <authorList>
            <consortium name="EnsemblMetazoa"/>
        </authorList>
    </citation>
    <scope>IDENTIFICATION</scope>
</reference>
<keyword evidence="4 6" id="KW-0472">Membrane</keyword>
<evidence type="ECO:0000259" key="7">
    <source>
        <dbReference type="Pfam" id="PF03151"/>
    </source>
</evidence>
<comment type="subcellular location">
    <subcellularLocation>
        <location evidence="1">Membrane</location>
        <topology evidence="1">Multi-pass membrane protein</topology>
    </subcellularLocation>
</comment>
<evidence type="ECO:0000256" key="3">
    <source>
        <dbReference type="ARBA" id="ARBA00022989"/>
    </source>
</evidence>
<dbReference type="InParanoid" id="A0A7M7NGN9"/>
<evidence type="ECO:0000256" key="4">
    <source>
        <dbReference type="ARBA" id="ARBA00023136"/>
    </source>
</evidence>
<feature type="transmembrane region" description="Helical" evidence="6">
    <location>
        <begin position="148"/>
        <end position="167"/>
    </location>
</feature>
<feature type="transmembrane region" description="Helical" evidence="6">
    <location>
        <begin position="212"/>
        <end position="232"/>
    </location>
</feature>
<feature type="transmembrane region" description="Helical" evidence="6">
    <location>
        <begin position="272"/>
        <end position="290"/>
    </location>
</feature>
<organism evidence="8 9">
    <name type="scientific">Strongylocentrotus purpuratus</name>
    <name type="common">Purple sea urchin</name>
    <dbReference type="NCBI Taxonomy" id="7668"/>
    <lineage>
        <taxon>Eukaryota</taxon>
        <taxon>Metazoa</taxon>
        <taxon>Echinodermata</taxon>
        <taxon>Eleutherozoa</taxon>
        <taxon>Echinozoa</taxon>
        <taxon>Echinoidea</taxon>
        <taxon>Euechinoidea</taxon>
        <taxon>Echinacea</taxon>
        <taxon>Camarodonta</taxon>
        <taxon>Echinidea</taxon>
        <taxon>Strongylocentrotidae</taxon>
        <taxon>Strongylocentrotus</taxon>
    </lineage>
</organism>
<dbReference type="KEGG" id="spu:578420"/>
<dbReference type="RefSeq" id="XP_030835363.1">
    <property type="nucleotide sequence ID" value="XM_030979503.1"/>
</dbReference>
<sequence length="332" mass="36184">MSLAAACFYGVCSGSMSFINKLAMNTYGFNYPEIIMLAQMGVTVAALKLVHLLGKVNLPNYTRENARLCLFPSLFYVLNSTFALSALSGMNIPMYNVLKRTGPLFYIFLAVCILKKGWPSASTIGAVVLTTSGCIVAGFGDLGFEPRAYLFGISSMFLQGIYLTLVQRLGLKDEMSTNGILYVNSINCLPFLVVFSLLTSEFQQCFMFFQSATMQVYLTLVFVVTAGCVLNYSQFLCTTMNSALTTSIVGVVKSVGTTIIGIFAFGGVTLTTYMMMGISMNIIGAFWYTFSKYRESLLGHIKRIGSTISLSEKGGTTATDQKQHLMSNGHSS</sequence>
<evidence type="ECO:0000313" key="9">
    <source>
        <dbReference type="Proteomes" id="UP000007110"/>
    </source>
</evidence>
<dbReference type="EnsemblMetazoa" id="XM_030979504">
    <property type="protein sequence ID" value="XP_030835364"/>
    <property type="gene ID" value="LOC578420"/>
</dbReference>
<keyword evidence="3 6" id="KW-1133">Transmembrane helix</keyword>
<dbReference type="GO" id="GO:0015297">
    <property type="term" value="F:antiporter activity"/>
    <property type="evidence" value="ECO:0000318"/>
    <property type="project" value="GO_Central"/>
</dbReference>
<dbReference type="GO" id="GO:0005794">
    <property type="term" value="C:Golgi apparatus"/>
    <property type="evidence" value="ECO:0000318"/>
    <property type="project" value="GO_Central"/>
</dbReference>
<feature type="domain" description="Sugar phosphate transporter" evidence="7">
    <location>
        <begin position="12"/>
        <end position="288"/>
    </location>
</feature>
<evidence type="ECO:0000256" key="1">
    <source>
        <dbReference type="ARBA" id="ARBA00004141"/>
    </source>
</evidence>
<name>A0A7M7NGN9_STRPU</name>
<dbReference type="OrthoDB" id="417037at2759"/>
<feature type="transmembrane region" description="Helical" evidence="6">
    <location>
        <begin position="121"/>
        <end position="142"/>
    </location>
</feature>
<evidence type="ECO:0000313" key="8">
    <source>
        <dbReference type="EnsemblMetazoa" id="XP_030835363"/>
    </source>
</evidence>
<dbReference type="GeneID" id="578420"/>
<dbReference type="CTD" id="340146"/>
<dbReference type="GO" id="GO:0016020">
    <property type="term" value="C:membrane"/>
    <property type="evidence" value="ECO:0007669"/>
    <property type="project" value="UniProtKB-SubCell"/>
</dbReference>
<dbReference type="RefSeq" id="XP_030835364.1">
    <property type="nucleotide sequence ID" value="XM_030979504.1"/>
</dbReference>
<protein>
    <recommendedName>
        <fullName evidence="7">Sugar phosphate transporter domain-containing protein</fullName>
    </recommendedName>
</protein>
<dbReference type="EnsemblMetazoa" id="XM_030979503">
    <property type="protein sequence ID" value="XP_030835363"/>
    <property type="gene ID" value="LOC578420"/>
</dbReference>
<dbReference type="GO" id="GO:0055085">
    <property type="term" value="P:transmembrane transport"/>
    <property type="evidence" value="ECO:0000318"/>
    <property type="project" value="GO_Central"/>
</dbReference>
<dbReference type="OMA" id="GWKDPTM"/>
<dbReference type="AlphaFoldDB" id="A0A7M7NGN9"/>
<evidence type="ECO:0000256" key="5">
    <source>
        <dbReference type="SAM" id="MobiDB-lite"/>
    </source>
</evidence>
<keyword evidence="9" id="KW-1185">Reference proteome</keyword>
<proteinExistence type="predicted"/>
<dbReference type="PANTHER" id="PTHR11132">
    <property type="entry name" value="SOLUTE CARRIER FAMILY 35"/>
    <property type="match status" value="1"/>
</dbReference>
<evidence type="ECO:0000256" key="6">
    <source>
        <dbReference type="SAM" id="Phobius"/>
    </source>
</evidence>
<feature type="transmembrane region" description="Helical" evidence="6">
    <location>
        <begin position="66"/>
        <end position="85"/>
    </location>
</feature>
<dbReference type="Proteomes" id="UP000007110">
    <property type="component" value="Unassembled WGS sequence"/>
</dbReference>
<feature type="transmembrane region" description="Helical" evidence="6">
    <location>
        <begin position="97"/>
        <end position="114"/>
    </location>
</feature>
<dbReference type="InterPro" id="IPR050186">
    <property type="entry name" value="TPT_transporter"/>
</dbReference>
<dbReference type="InterPro" id="IPR004853">
    <property type="entry name" value="Sugar_P_trans_dom"/>
</dbReference>
<feature type="transmembrane region" description="Helical" evidence="6">
    <location>
        <begin position="33"/>
        <end position="54"/>
    </location>
</feature>
<feature type="region of interest" description="Disordered" evidence="5">
    <location>
        <begin position="313"/>
        <end position="332"/>
    </location>
</feature>
<keyword evidence="2 6" id="KW-0812">Transmembrane</keyword>